<dbReference type="AlphaFoldDB" id="A0A6N2KGB8"/>
<dbReference type="EMBL" id="CAADRP010000056">
    <property type="protein sequence ID" value="VFU22254.1"/>
    <property type="molecule type" value="Genomic_DNA"/>
</dbReference>
<feature type="transmembrane region" description="Helical" evidence="1">
    <location>
        <begin position="53"/>
        <end position="72"/>
    </location>
</feature>
<organism evidence="2">
    <name type="scientific">Salix viminalis</name>
    <name type="common">Common osier</name>
    <name type="synonym">Basket willow</name>
    <dbReference type="NCBI Taxonomy" id="40686"/>
    <lineage>
        <taxon>Eukaryota</taxon>
        <taxon>Viridiplantae</taxon>
        <taxon>Streptophyta</taxon>
        <taxon>Embryophyta</taxon>
        <taxon>Tracheophyta</taxon>
        <taxon>Spermatophyta</taxon>
        <taxon>Magnoliopsida</taxon>
        <taxon>eudicotyledons</taxon>
        <taxon>Gunneridae</taxon>
        <taxon>Pentapetalae</taxon>
        <taxon>rosids</taxon>
        <taxon>fabids</taxon>
        <taxon>Malpighiales</taxon>
        <taxon>Salicaceae</taxon>
        <taxon>Saliceae</taxon>
        <taxon>Salix</taxon>
    </lineage>
</organism>
<keyword evidence="1" id="KW-0812">Transmembrane</keyword>
<accession>A0A6N2KGB8</accession>
<feature type="transmembrane region" description="Helical" evidence="1">
    <location>
        <begin position="27"/>
        <end position="47"/>
    </location>
</feature>
<evidence type="ECO:0000256" key="1">
    <source>
        <dbReference type="SAM" id="Phobius"/>
    </source>
</evidence>
<gene>
    <name evidence="2" type="ORF">SVIM_LOCUS22411</name>
</gene>
<reference evidence="2" key="1">
    <citation type="submission" date="2019-03" db="EMBL/GenBank/DDBJ databases">
        <authorList>
            <person name="Mank J."/>
            <person name="Almeida P."/>
        </authorList>
    </citation>
    <scope>NUCLEOTIDE SEQUENCE</scope>
    <source>
        <strain evidence="2">78183</strain>
    </source>
</reference>
<proteinExistence type="predicted"/>
<evidence type="ECO:0000313" key="2">
    <source>
        <dbReference type="EMBL" id="VFU22254.1"/>
    </source>
</evidence>
<sequence length="84" mass="9435">MVAGPVYRVAASELEYWAKRSSNDKKLLEIIFGSVIFIAMFAIGLMLGRCCCVFGCQVISIIFVAAVICRFLQRKILPTFQRLV</sequence>
<name>A0A6N2KGB8_SALVM</name>
<keyword evidence="1" id="KW-1133">Transmembrane helix</keyword>
<keyword evidence="1" id="KW-0472">Membrane</keyword>
<protein>
    <submittedName>
        <fullName evidence="2">Uncharacterized protein</fullName>
    </submittedName>
</protein>